<dbReference type="PANTHER" id="PTHR47994:SF5">
    <property type="entry name" value="F14D16.11-RELATED"/>
    <property type="match status" value="1"/>
</dbReference>
<protein>
    <submittedName>
        <fullName evidence="9">Putative MYB transcription factor</fullName>
    </submittedName>
</protein>
<evidence type="ECO:0000259" key="7">
    <source>
        <dbReference type="PROSITE" id="PS51294"/>
    </source>
</evidence>
<dbReference type="InterPro" id="IPR009057">
    <property type="entry name" value="Homeodomain-like_sf"/>
</dbReference>
<dbReference type="InterPro" id="IPR017930">
    <property type="entry name" value="Myb_dom"/>
</dbReference>
<keyword evidence="3" id="KW-0238">DNA-binding</keyword>
<feature type="domain" description="HTH myb-type" evidence="7">
    <location>
        <begin position="23"/>
        <end position="54"/>
    </location>
</feature>
<comment type="subcellular location">
    <subcellularLocation>
        <location evidence="1">Nucleus</location>
    </subcellularLocation>
</comment>
<dbReference type="SUPFAM" id="SSF46689">
    <property type="entry name" value="Homeodomain-like"/>
    <property type="match status" value="1"/>
</dbReference>
<keyword evidence="2" id="KW-0677">Repeat</keyword>
<dbReference type="AlphaFoldDB" id="A0A5B6ZEG5"/>
<dbReference type="PANTHER" id="PTHR47994">
    <property type="entry name" value="F14D16.11-RELATED"/>
    <property type="match status" value="1"/>
</dbReference>
<accession>A0A5B6ZEG5</accession>
<dbReference type="GO" id="GO:0003677">
    <property type="term" value="F:DNA binding"/>
    <property type="evidence" value="ECO:0007669"/>
    <property type="project" value="UniProtKB-KW"/>
</dbReference>
<evidence type="ECO:0000256" key="2">
    <source>
        <dbReference type="ARBA" id="ARBA00022737"/>
    </source>
</evidence>
<keyword evidence="4" id="KW-0539">Nucleus</keyword>
<feature type="domain" description="Myb-like" evidence="6">
    <location>
        <begin position="7"/>
        <end position="50"/>
    </location>
</feature>
<evidence type="ECO:0000256" key="1">
    <source>
        <dbReference type="ARBA" id="ARBA00004123"/>
    </source>
</evidence>
<dbReference type="PROSITE" id="PS51294">
    <property type="entry name" value="HTH_MYB"/>
    <property type="match status" value="1"/>
</dbReference>
<dbReference type="CDD" id="cd00167">
    <property type="entry name" value="SANT"/>
    <property type="match status" value="1"/>
</dbReference>
<dbReference type="GO" id="GO:0005634">
    <property type="term" value="C:nucleus"/>
    <property type="evidence" value="ECO:0007669"/>
    <property type="project" value="UniProtKB-SubCell"/>
</dbReference>
<name>A0A5B6ZEG5_DAVIN</name>
<dbReference type="Gene3D" id="1.10.10.60">
    <property type="entry name" value="Homeodomain-like"/>
    <property type="match status" value="1"/>
</dbReference>
<dbReference type="EMBL" id="GHES01011864">
    <property type="protein sequence ID" value="MPA42423.1"/>
    <property type="molecule type" value="Transcribed_RNA"/>
</dbReference>
<dbReference type="InterPro" id="IPR001005">
    <property type="entry name" value="SANT/Myb"/>
</dbReference>
<evidence type="ECO:0000256" key="4">
    <source>
        <dbReference type="ARBA" id="ARBA00023242"/>
    </source>
</evidence>
<gene>
    <name evidence="8" type="ORF">Din_011864</name>
    <name evidence="9" type="ORF">Din_011865</name>
</gene>
<evidence type="ECO:0000259" key="6">
    <source>
        <dbReference type="PROSITE" id="PS50090"/>
    </source>
</evidence>
<evidence type="ECO:0000256" key="3">
    <source>
        <dbReference type="ARBA" id="ARBA00023125"/>
    </source>
</evidence>
<dbReference type="InterPro" id="IPR015495">
    <property type="entry name" value="Myb_TF_plants"/>
</dbReference>
<reference evidence="9" key="1">
    <citation type="submission" date="2019-08" db="EMBL/GenBank/DDBJ databases">
        <title>Reference gene set and small RNA set construction with multiple tissues from Davidia involucrata Baill.</title>
        <authorList>
            <person name="Yang H."/>
            <person name="Zhou C."/>
            <person name="Li G."/>
            <person name="Wang J."/>
            <person name="Gao P."/>
            <person name="Wang M."/>
            <person name="Wang R."/>
            <person name="Zhao Y."/>
        </authorList>
    </citation>
    <scope>NUCLEOTIDE SEQUENCE</scope>
    <source>
        <tissue evidence="9">Mixed with DoveR01_LX</tissue>
    </source>
</reference>
<dbReference type="EMBL" id="GHES01011865">
    <property type="protein sequence ID" value="MPA42424.1"/>
    <property type="molecule type" value="Transcribed_RNA"/>
</dbReference>
<dbReference type="PROSITE" id="PS50090">
    <property type="entry name" value="MYB_LIKE"/>
    <property type="match status" value="1"/>
</dbReference>
<sequence>MKQFSLDLSVYKIKKEMGGCVRGFGRWSLIAGRIPGRTDNEIKNYWNTHLSKKLISQGIDPRTHKPLDPNSDDKQAASKKAVPNPNSALEETVLVTGRLNIVSNNKGNNEQYQYQCEGGLNLQSSDDGMGLSSGHGNNNINEDNNNNYCTDDVFSSFLNSLINEDVFNSQQIVLHQPPPEDDPLISSNSLQSITFAPHGWDAPALLHQNNDPKMFNGHVENHF</sequence>
<feature type="compositionally biased region" description="Basic and acidic residues" evidence="5">
    <location>
        <begin position="61"/>
        <end position="76"/>
    </location>
</feature>
<evidence type="ECO:0000313" key="8">
    <source>
        <dbReference type="EMBL" id="MPA42423.1"/>
    </source>
</evidence>
<organism evidence="9">
    <name type="scientific">Davidia involucrata</name>
    <name type="common">Dove tree</name>
    <dbReference type="NCBI Taxonomy" id="16924"/>
    <lineage>
        <taxon>Eukaryota</taxon>
        <taxon>Viridiplantae</taxon>
        <taxon>Streptophyta</taxon>
        <taxon>Embryophyta</taxon>
        <taxon>Tracheophyta</taxon>
        <taxon>Spermatophyta</taxon>
        <taxon>Magnoliopsida</taxon>
        <taxon>eudicotyledons</taxon>
        <taxon>Gunneridae</taxon>
        <taxon>Pentapetalae</taxon>
        <taxon>asterids</taxon>
        <taxon>Cornales</taxon>
        <taxon>Nyssaceae</taxon>
        <taxon>Davidia</taxon>
    </lineage>
</organism>
<evidence type="ECO:0000313" key="9">
    <source>
        <dbReference type="EMBL" id="MPA42424.1"/>
    </source>
</evidence>
<feature type="region of interest" description="Disordered" evidence="5">
    <location>
        <begin position="57"/>
        <end position="85"/>
    </location>
</feature>
<proteinExistence type="predicted"/>
<dbReference type="Pfam" id="PF00249">
    <property type="entry name" value="Myb_DNA-binding"/>
    <property type="match status" value="1"/>
</dbReference>
<evidence type="ECO:0000256" key="5">
    <source>
        <dbReference type="SAM" id="MobiDB-lite"/>
    </source>
</evidence>